<proteinExistence type="predicted"/>
<accession>A0ABN7UMU7</accession>
<reference evidence="1 2" key="1">
    <citation type="submission" date="2021-06" db="EMBL/GenBank/DDBJ databases">
        <authorList>
            <person name="Kallberg Y."/>
            <person name="Tangrot J."/>
            <person name="Rosling A."/>
        </authorList>
    </citation>
    <scope>NUCLEOTIDE SEQUENCE [LARGE SCALE GENOMIC DNA]</scope>
    <source>
        <strain evidence="1 2">120-4 pot B 10/14</strain>
    </source>
</reference>
<dbReference type="EMBL" id="CAJVQB010004003">
    <property type="protein sequence ID" value="CAG8624092.1"/>
    <property type="molecule type" value="Genomic_DNA"/>
</dbReference>
<sequence length="202" mass="23279">FIAELDCEAGSGSSVSEIDLNHLLEIANKKGKANKIGKASEIGKAGRIANRIVKADKIFDKIVNKIEKIVLKLYRTTLNITIQKREPFIQEFEKTIESIVIKKLNIELIEKQGFNKGIRQKLKTQLVRNKKREIEVFCFYTDGSLRIEGKESKYIVCNEDKKESFNHLMECTAYQVSWKNIEDIAIEATWYKLPKEAQKKLI</sequence>
<evidence type="ECO:0000313" key="1">
    <source>
        <dbReference type="EMBL" id="CAG8624092.1"/>
    </source>
</evidence>
<dbReference type="Proteomes" id="UP000789901">
    <property type="component" value="Unassembled WGS sequence"/>
</dbReference>
<evidence type="ECO:0000313" key="2">
    <source>
        <dbReference type="Proteomes" id="UP000789901"/>
    </source>
</evidence>
<gene>
    <name evidence="1" type="ORF">GMARGA_LOCUS7992</name>
</gene>
<protein>
    <submittedName>
        <fullName evidence="1">10218_t:CDS:1</fullName>
    </submittedName>
</protein>
<feature type="non-terminal residue" evidence="1">
    <location>
        <position position="1"/>
    </location>
</feature>
<keyword evidence="2" id="KW-1185">Reference proteome</keyword>
<organism evidence="1 2">
    <name type="scientific">Gigaspora margarita</name>
    <dbReference type="NCBI Taxonomy" id="4874"/>
    <lineage>
        <taxon>Eukaryota</taxon>
        <taxon>Fungi</taxon>
        <taxon>Fungi incertae sedis</taxon>
        <taxon>Mucoromycota</taxon>
        <taxon>Glomeromycotina</taxon>
        <taxon>Glomeromycetes</taxon>
        <taxon>Diversisporales</taxon>
        <taxon>Gigasporaceae</taxon>
        <taxon>Gigaspora</taxon>
    </lineage>
</organism>
<comment type="caution">
    <text evidence="1">The sequence shown here is derived from an EMBL/GenBank/DDBJ whole genome shotgun (WGS) entry which is preliminary data.</text>
</comment>
<name>A0ABN7UMU7_GIGMA</name>